<gene>
    <name evidence="2" type="ORF">GCM10010411_86490</name>
</gene>
<comment type="caution">
    <text evidence="2">The sequence shown here is derived from an EMBL/GenBank/DDBJ whole genome shotgun (WGS) entry which is preliminary data.</text>
</comment>
<evidence type="ECO:0000313" key="3">
    <source>
        <dbReference type="Proteomes" id="UP001501509"/>
    </source>
</evidence>
<dbReference type="EMBL" id="BAAATD010000018">
    <property type="protein sequence ID" value="GAA2634387.1"/>
    <property type="molecule type" value="Genomic_DNA"/>
</dbReference>
<dbReference type="SUPFAM" id="SSF51735">
    <property type="entry name" value="NAD(P)-binding Rossmann-fold domains"/>
    <property type="match status" value="1"/>
</dbReference>
<dbReference type="PANTHER" id="PTHR43355:SF2">
    <property type="entry name" value="FLAVIN REDUCTASE (NADPH)"/>
    <property type="match status" value="1"/>
</dbReference>
<proteinExistence type="predicted"/>
<organism evidence="2 3">
    <name type="scientific">Actinomadura fulvescens</name>
    <dbReference type="NCBI Taxonomy" id="46160"/>
    <lineage>
        <taxon>Bacteria</taxon>
        <taxon>Bacillati</taxon>
        <taxon>Actinomycetota</taxon>
        <taxon>Actinomycetes</taxon>
        <taxon>Streptosporangiales</taxon>
        <taxon>Thermomonosporaceae</taxon>
        <taxon>Actinomadura</taxon>
    </lineage>
</organism>
<accession>A0ABP6D4X9</accession>
<dbReference type="InterPro" id="IPR051606">
    <property type="entry name" value="Polyketide_Oxido-like"/>
</dbReference>
<dbReference type="PANTHER" id="PTHR43355">
    <property type="entry name" value="FLAVIN REDUCTASE (NADPH)"/>
    <property type="match status" value="1"/>
</dbReference>
<keyword evidence="3" id="KW-1185">Reference proteome</keyword>
<protein>
    <submittedName>
        <fullName evidence="2">NAD(P)-dependent oxidoreductase</fullName>
    </submittedName>
</protein>
<evidence type="ECO:0000259" key="1">
    <source>
        <dbReference type="Pfam" id="PF13460"/>
    </source>
</evidence>
<name>A0ABP6D4X9_9ACTN</name>
<dbReference type="Proteomes" id="UP001501509">
    <property type="component" value="Unassembled WGS sequence"/>
</dbReference>
<evidence type="ECO:0000313" key="2">
    <source>
        <dbReference type="EMBL" id="GAA2634387.1"/>
    </source>
</evidence>
<dbReference type="InterPro" id="IPR036291">
    <property type="entry name" value="NAD(P)-bd_dom_sf"/>
</dbReference>
<sequence length="214" mass="21837">MGCYGMSKIVIFGAGGRGGKAAVAEARRRGHEVTAVVRSPAAHRDLAADGVTVVAGDVTDAGDVAKAAAGHDAAIASVADLSVPPREFYTGAVRALGAGLADAGVSRLVFVGLASLLVGGSGVQIVDEPGFPQEYREFVSGHAAGLDALAETGLDWLYISPAGDFDHDGGRSGSYQIAGHGDLELRMTYPDFAIALLDEIDNPAHSRTHLAVTA</sequence>
<dbReference type="Pfam" id="PF13460">
    <property type="entry name" value="NAD_binding_10"/>
    <property type="match status" value="1"/>
</dbReference>
<dbReference type="Gene3D" id="3.40.50.720">
    <property type="entry name" value="NAD(P)-binding Rossmann-like Domain"/>
    <property type="match status" value="1"/>
</dbReference>
<reference evidence="3" key="1">
    <citation type="journal article" date="2019" name="Int. J. Syst. Evol. Microbiol.">
        <title>The Global Catalogue of Microorganisms (GCM) 10K type strain sequencing project: providing services to taxonomists for standard genome sequencing and annotation.</title>
        <authorList>
            <consortium name="The Broad Institute Genomics Platform"/>
            <consortium name="The Broad Institute Genome Sequencing Center for Infectious Disease"/>
            <person name="Wu L."/>
            <person name="Ma J."/>
        </authorList>
    </citation>
    <scope>NUCLEOTIDE SEQUENCE [LARGE SCALE GENOMIC DNA]</scope>
    <source>
        <strain evidence="3">JCM 6833</strain>
    </source>
</reference>
<feature type="domain" description="NAD(P)-binding" evidence="1">
    <location>
        <begin position="13"/>
        <end position="183"/>
    </location>
</feature>
<dbReference type="InterPro" id="IPR016040">
    <property type="entry name" value="NAD(P)-bd_dom"/>
</dbReference>